<dbReference type="InterPro" id="IPR050117">
    <property type="entry name" value="MAPK"/>
</dbReference>
<keyword evidence="1" id="KW-0808">Transferase</keyword>
<dbReference type="CDD" id="cd07830">
    <property type="entry name" value="STKc_MAK_like"/>
    <property type="match status" value="1"/>
</dbReference>
<dbReference type="InterPro" id="IPR000719">
    <property type="entry name" value="Prot_kinase_dom"/>
</dbReference>
<feature type="region of interest" description="Disordered" evidence="4">
    <location>
        <begin position="514"/>
        <end position="672"/>
    </location>
</feature>
<organism evidence="6 7">
    <name type="scientific">Eremothecium gossypii (strain ATCC 10895 / CBS 109.51 / FGSC 9923 / NRRL Y-1056)</name>
    <name type="common">Yeast</name>
    <name type="synonym">Ashbya gossypii</name>
    <dbReference type="NCBI Taxonomy" id="284811"/>
    <lineage>
        <taxon>Eukaryota</taxon>
        <taxon>Fungi</taxon>
        <taxon>Dikarya</taxon>
        <taxon>Ascomycota</taxon>
        <taxon>Saccharomycotina</taxon>
        <taxon>Saccharomycetes</taxon>
        <taxon>Saccharomycetales</taxon>
        <taxon>Saccharomycetaceae</taxon>
        <taxon>Eremothecium</taxon>
    </lineage>
</organism>
<dbReference type="Proteomes" id="UP000000591">
    <property type="component" value="Chromosome VI"/>
</dbReference>
<feature type="compositionally biased region" description="Basic and acidic residues" evidence="4">
    <location>
        <begin position="804"/>
        <end position="820"/>
    </location>
</feature>
<keyword evidence="2" id="KW-0547">Nucleotide-binding</keyword>
<reference evidence="7" key="2">
    <citation type="journal article" date="2013" name="G3 (Bethesda)">
        <title>Genomes of Ashbya fungi isolated from insects reveal four mating-type loci, numerous translocations, lack of transposons, and distinct gene duplications.</title>
        <authorList>
            <person name="Dietrich F.S."/>
            <person name="Voegeli S."/>
            <person name="Kuo S."/>
            <person name="Philippsen P."/>
        </authorList>
    </citation>
    <scope>GENOME REANNOTATION</scope>
    <source>
        <strain evidence="7">ATCC 10895 / CBS 109.51 / FGSC 9923 / NRRL Y-1056</strain>
    </source>
</reference>
<feature type="region of interest" description="Disordered" evidence="4">
    <location>
        <begin position="422"/>
        <end position="442"/>
    </location>
</feature>
<dbReference type="OMA" id="WISAGHY"/>
<keyword evidence="3" id="KW-0067">ATP-binding</keyword>
<feature type="domain" description="Protein kinase" evidence="5">
    <location>
        <begin position="38"/>
        <end position="382"/>
    </location>
</feature>
<feature type="region of interest" description="Disordered" evidence="4">
    <location>
        <begin position="801"/>
        <end position="820"/>
    </location>
</feature>
<feature type="compositionally biased region" description="Polar residues" evidence="4">
    <location>
        <begin position="582"/>
        <end position="593"/>
    </location>
</feature>
<dbReference type="AlphaFoldDB" id="Q754J6"/>
<dbReference type="FunFam" id="1.10.510.10:FF:000818">
    <property type="entry name" value="Protein kinase"/>
    <property type="match status" value="1"/>
</dbReference>
<evidence type="ECO:0000256" key="2">
    <source>
        <dbReference type="ARBA" id="ARBA00022741"/>
    </source>
</evidence>
<dbReference type="GeneID" id="4621865"/>
<sequence length="820" mass="91787">MKYYSKKGHREQAEAMGVPPDVNNPPFYIPLKPVEGRYKLIQELGNGSFGSVTLAKAQFEISQINGKEGTLMDQSIIPTIREENWNNKNKGLVAIKTMMTRLPTLNDYTRVREIKFILQIPAHAHLVQIYELFIDDSLYQLHIVMECMEQNIYQLMKCRKRRVFSLPTLRSILSQILSGIRHIHAHNFYHRDIKPENILISPANRYYSKEWISAGHYPDNYVVKIADYGLARHVTNKSPYTAYVSTRWYRSPEILLRQGSYSRPLDIWAFGCVAVEVATFKPLFPGADEMDQIWKILELLGTPHPCHESKISGYVPHGGAWLQAEHLASRLNLKFPYVEGKDISWVMCNPQLESLCDVVRACLVWNPDDRATVEDLSQMPYFAGTIVQETKQPPLSTAQSALMFAGLLPSSGLQHRRLIFNDNANNHNSNNSNGSNNATTTTTTTMTTNMTAATTKKTTRTGGPVNRKRETNDENDVESLAHPIPIKRTLANLLSFNKEEPQLSFREFLKETSADKAKPNASNSNSGNCAANQLGHSNHNINNYLNRNNNSGTQHGPSYNNYGQNLNQQSGSSNHSGNGRNPTNNTHAVNTAITQTNTNKTNPTNNNTNNNNNTPTPTTTTTTTTTTPTPATTTTTITNHNGQHDDNDNDKSNFRNVGDGRAASDSTLSGPEELTKEISANIELYQEPPPLAEEQPLYDDIFGTTENIELDEDGDDDDPEDEDVSFILMYKNAVNQGGAGATQRENIEPLARNYIHESTHQNCHAIDEMSIDDASTDSHSQIPRDFIMEPTTIPQHDILPPAQVRHEPTPNHSFEDGLSF</sequence>
<dbReference type="EMBL" id="AE016819">
    <property type="protein sequence ID" value="AAS53447.1"/>
    <property type="molecule type" value="Genomic_DNA"/>
</dbReference>
<dbReference type="InParanoid" id="Q754J6"/>
<evidence type="ECO:0000256" key="3">
    <source>
        <dbReference type="ARBA" id="ARBA00022840"/>
    </source>
</evidence>
<accession>Q754J6</accession>
<dbReference type="KEGG" id="ago:AGOS_AFR076W"/>
<evidence type="ECO:0000259" key="5">
    <source>
        <dbReference type="PROSITE" id="PS50011"/>
    </source>
</evidence>
<reference evidence="6 7" key="1">
    <citation type="journal article" date="2004" name="Science">
        <title>The Ashbya gossypii genome as a tool for mapping the ancient Saccharomyces cerevisiae genome.</title>
        <authorList>
            <person name="Dietrich F.S."/>
            <person name="Voegeli S."/>
            <person name="Brachat S."/>
            <person name="Lerch A."/>
            <person name="Gates K."/>
            <person name="Steiner S."/>
            <person name="Mohr C."/>
            <person name="Pohlmann R."/>
            <person name="Luedi P."/>
            <person name="Choi S."/>
            <person name="Wing R.A."/>
            <person name="Flavier A."/>
            <person name="Gaffney T.D."/>
            <person name="Philippsen P."/>
        </authorList>
    </citation>
    <scope>NUCLEOTIDE SEQUENCE [LARGE SCALE GENOMIC DNA]</scope>
    <source>
        <strain evidence="7">ATCC 10895 / CBS 109.51 / FGSC 9923 / NRRL Y-1056</strain>
    </source>
</reference>
<feature type="compositionally biased region" description="Basic and acidic residues" evidence="4">
    <location>
        <begin position="642"/>
        <end position="653"/>
    </location>
</feature>
<feature type="region of interest" description="Disordered" evidence="4">
    <location>
        <begin position="455"/>
        <end position="478"/>
    </location>
</feature>
<dbReference type="InterPro" id="IPR011009">
    <property type="entry name" value="Kinase-like_dom_sf"/>
</dbReference>
<dbReference type="GO" id="GO:0004674">
    <property type="term" value="F:protein serine/threonine kinase activity"/>
    <property type="evidence" value="ECO:0000318"/>
    <property type="project" value="GO_Central"/>
</dbReference>
<dbReference type="GO" id="GO:0035556">
    <property type="term" value="P:intracellular signal transduction"/>
    <property type="evidence" value="ECO:0000318"/>
    <property type="project" value="GO_Central"/>
</dbReference>
<dbReference type="Pfam" id="PF00069">
    <property type="entry name" value="Pkinase"/>
    <property type="match status" value="1"/>
</dbReference>
<keyword evidence="1" id="KW-0418">Kinase</keyword>
<dbReference type="HOGENOM" id="CLU_000288_176_0_1"/>
<evidence type="ECO:0000313" key="6">
    <source>
        <dbReference type="EMBL" id="AAS53447.1"/>
    </source>
</evidence>
<dbReference type="PANTHER" id="PTHR24055">
    <property type="entry name" value="MITOGEN-ACTIVATED PROTEIN KINASE"/>
    <property type="match status" value="1"/>
</dbReference>
<dbReference type="eggNOG" id="KOG0661">
    <property type="taxonomic scope" value="Eukaryota"/>
</dbReference>
<feature type="compositionally biased region" description="Low complexity" evidence="4">
    <location>
        <begin position="520"/>
        <end position="550"/>
    </location>
</feature>
<dbReference type="GO" id="GO:0005737">
    <property type="term" value="C:cytoplasm"/>
    <property type="evidence" value="ECO:0000318"/>
    <property type="project" value="GO_Central"/>
</dbReference>
<dbReference type="InterPro" id="IPR008271">
    <property type="entry name" value="Ser/Thr_kinase_AS"/>
</dbReference>
<gene>
    <name evidence="6" type="ORF">AGOS_AFR076W</name>
</gene>
<feature type="compositionally biased region" description="Low complexity" evidence="4">
    <location>
        <begin position="560"/>
        <end position="581"/>
    </location>
</feature>
<dbReference type="OrthoDB" id="2158884at2759"/>
<dbReference type="GO" id="GO:0005524">
    <property type="term" value="F:ATP binding"/>
    <property type="evidence" value="ECO:0007669"/>
    <property type="project" value="UniProtKB-KW"/>
</dbReference>
<feature type="compositionally biased region" description="Low complexity" evidence="4">
    <location>
        <begin position="594"/>
        <end position="641"/>
    </location>
</feature>
<keyword evidence="7" id="KW-1185">Reference proteome</keyword>
<dbReference type="STRING" id="284811.Q754J6"/>
<dbReference type="PROSITE" id="PS00108">
    <property type="entry name" value="PROTEIN_KINASE_ST"/>
    <property type="match status" value="1"/>
</dbReference>
<proteinExistence type="predicted"/>
<evidence type="ECO:0000256" key="4">
    <source>
        <dbReference type="SAM" id="MobiDB-lite"/>
    </source>
</evidence>
<name>Q754J6_EREGS</name>
<dbReference type="Gene3D" id="1.10.510.10">
    <property type="entry name" value="Transferase(Phosphotransferase) domain 1"/>
    <property type="match status" value="1"/>
</dbReference>
<dbReference type="SUPFAM" id="SSF56112">
    <property type="entry name" value="Protein kinase-like (PK-like)"/>
    <property type="match status" value="1"/>
</dbReference>
<dbReference type="RefSeq" id="NP_985623.1">
    <property type="nucleotide sequence ID" value="NM_210977.1"/>
</dbReference>
<evidence type="ECO:0000256" key="1">
    <source>
        <dbReference type="ARBA" id="ARBA00022527"/>
    </source>
</evidence>
<keyword evidence="1" id="KW-0723">Serine/threonine-protein kinase</keyword>
<dbReference type="SMART" id="SM00220">
    <property type="entry name" value="S_TKc"/>
    <property type="match status" value="1"/>
</dbReference>
<protein>
    <submittedName>
        <fullName evidence="6">AFR076Wp</fullName>
    </submittedName>
</protein>
<dbReference type="Gene3D" id="3.30.200.20">
    <property type="entry name" value="Phosphorylase Kinase, domain 1"/>
    <property type="match status" value="1"/>
</dbReference>
<evidence type="ECO:0000313" key="7">
    <source>
        <dbReference type="Proteomes" id="UP000000591"/>
    </source>
</evidence>
<dbReference type="GO" id="GO:0005634">
    <property type="term" value="C:nucleus"/>
    <property type="evidence" value="ECO:0000318"/>
    <property type="project" value="GO_Central"/>
</dbReference>
<dbReference type="PROSITE" id="PS50011">
    <property type="entry name" value="PROTEIN_KINASE_DOM"/>
    <property type="match status" value="1"/>
</dbReference>
<feature type="compositionally biased region" description="Low complexity" evidence="4">
    <location>
        <begin position="423"/>
        <end position="442"/>
    </location>
</feature>